<accession>A0A9P0HT66</accession>
<dbReference type="Pfam" id="PF00858">
    <property type="entry name" value="ASC"/>
    <property type="match status" value="1"/>
</dbReference>
<keyword evidence="10 12" id="KW-0739">Sodium transport</keyword>
<organism evidence="14 15">
    <name type="scientific">Nezara viridula</name>
    <name type="common">Southern green stink bug</name>
    <name type="synonym">Cimex viridulus</name>
    <dbReference type="NCBI Taxonomy" id="85310"/>
    <lineage>
        <taxon>Eukaryota</taxon>
        <taxon>Metazoa</taxon>
        <taxon>Ecdysozoa</taxon>
        <taxon>Arthropoda</taxon>
        <taxon>Hexapoda</taxon>
        <taxon>Insecta</taxon>
        <taxon>Pterygota</taxon>
        <taxon>Neoptera</taxon>
        <taxon>Paraneoptera</taxon>
        <taxon>Hemiptera</taxon>
        <taxon>Heteroptera</taxon>
        <taxon>Panheteroptera</taxon>
        <taxon>Pentatomomorpha</taxon>
        <taxon>Pentatomoidea</taxon>
        <taxon>Pentatomidae</taxon>
        <taxon>Pentatominae</taxon>
        <taxon>Nezara</taxon>
    </lineage>
</organism>
<evidence type="ECO:0000256" key="9">
    <source>
        <dbReference type="ARBA" id="ARBA00023136"/>
    </source>
</evidence>
<protein>
    <recommendedName>
        <fullName evidence="16">Sodium channel protein Nach</fullName>
    </recommendedName>
</protein>
<evidence type="ECO:0000256" key="1">
    <source>
        <dbReference type="ARBA" id="ARBA00004141"/>
    </source>
</evidence>
<evidence type="ECO:0000256" key="11">
    <source>
        <dbReference type="ARBA" id="ARBA00023303"/>
    </source>
</evidence>
<dbReference type="GO" id="GO:0005886">
    <property type="term" value="C:plasma membrane"/>
    <property type="evidence" value="ECO:0007669"/>
    <property type="project" value="TreeGrafter"/>
</dbReference>
<keyword evidence="7" id="KW-0915">Sodium</keyword>
<reference evidence="14" key="1">
    <citation type="submission" date="2022-01" db="EMBL/GenBank/DDBJ databases">
        <authorList>
            <person name="King R."/>
        </authorList>
    </citation>
    <scope>NUCLEOTIDE SEQUENCE</scope>
</reference>
<evidence type="ECO:0000256" key="8">
    <source>
        <dbReference type="ARBA" id="ARBA00023065"/>
    </source>
</evidence>
<proteinExistence type="inferred from homology"/>
<evidence type="ECO:0000256" key="10">
    <source>
        <dbReference type="ARBA" id="ARBA00023201"/>
    </source>
</evidence>
<dbReference type="InterPro" id="IPR001873">
    <property type="entry name" value="ENaC"/>
</dbReference>
<dbReference type="OrthoDB" id="5874059at2759"/>
<dbReference type="EMBL" id="OV725083">
    <property type="protein sequence ID" value="CAH1406956.1"/>
    <property type="molecule type" value="Genomic_DNA"/>
</dbReference>
<keyword evidence="3 12" id="KW-0813">Transport</keyword>
<evidence type="ECO:0000256" key="7">
    <source>
        <dbReference type="ARBA" id="ARBA00023053"/>
    </source>
</evidence>
<evidence type="ECO:0000256" key="5">
    <source>
        <dbReference type="ARBA" id="ARBA00022692"/>
    </source>
</evidence>
<evidence type="ECO:0000256" key="2">
    <source>
        <dbReference type="ARBA" id="ARBA00007193"/>
    </source>
</evidence>
<evidence type="ECO:0000256" key="3">
    <source>
        <dbReference type="ARBA" id="ARBA00022448"/>
    </source>
</evidence>
<feature type="transmembrane region" description="Helical" evidence="13">
    <location>
        <begin position="372"/>
        <end position="395"/>
    </location>
</feature>
<keyword evidence="9 13" id="KW-0472">Membrane</keyword>
<evidence type="ECO:0000256" key="4">
    <source>
        <dbReference type="ARBA" id="ARBA00022461"/>
    </source>
</evidence>
<comment type="similarity">
    <text evidence="2 12">Belongs to the amiloride-sensitive sodium channel (TC 1.A.6) family.</text>
</comment>
<evidence type="ECO:0000313" key="14">
    <source>
        <dbReference type="EMBL" id="CAH1406956.1"/>
    </source>
</evidence>
<name>A0A9P0HT66_NEZVI</name>
<dbReference type="PANTHER" id="PTHR11690">
    <property type="entry name" value="AMILORIDE-SENSITIVE SODIUM CHANNEL-RELATED"/>
    <property type="match status" value="1"/>
</dbReference>
<evidence type="ECO:0000313" key="15">
    <source>
        <dbReference type="Proteomes" id="UP001152798"/>
    </source>
</evidence>
<gene>
    <name evidence="14" type="ORF">NEZAVI_LOCUS14788</name>
</gene>
<sequence length="433" mass="50239">MEFEFPAVTICSLIKLKVTRVRSYIRRTLGRNFSTEESESYVSTLLAISLLQFPHYNYASEYIAILNSSSLKPIQNEDIPKIMIEVGHQIDDLFEICTWKGKPLNCKDIFHLQKTEEGFCYSFNSRTAELENRTNFTPLKNYLSGRHTGLGVTLKDPSDGNGFRKFARRYDGYNVIIHNPNEIPDVTNAYQIKRSSDKINTIIVSPQKFLADETIKNLPAKVRDCYWLEPTEEEEASHIFLRNGFCQASCRRDAIRSNCGCVPYFFEPVPGVKFCSIEHAKCLANMNVKLRNFDMYDLEDMKECNQTIDTWSCRCIKFCSHVNYQTQFSTAPYHLLFSTNEYAHLDVTYFRRWGQTYRKEVKFTFGDLSAAVGGYASLLLGSSLISFLEIFYYFLRCLYLFITARFTNKKVVMDTRTQSTKTIINYVEYPFLP</sequence>
<evidence type="ECO:0000256" key="12">
    <source>
        <dbReference type="RuleBase" id="RU000679"/>
    </source>
</evidence>
<keyword evidence="8 12" id="KW-0406">Ion transport</keyword>
<dbReference type="AlphaFoldDB" id="A0A9P0HT66"/>
<keyword evidence="6 13" id="KW-1133">Transmembrane helix</keyword>
<dbReference type="PRINTS" id="PR01078">
    <property type="entry name" value="AMINACHANNEL"/>
</dbReference>
<evidence type="ECO:0000256" key="6">
    <source>
        <dbReference type="ARBA" id="ARBA00022989"/>
    </source>
</evidence>
<evidence type="ECO:0000256" key="13">
    <source>
        <dbReference type="SAM" id="Phobius"/>
    </source>
</evidence>
<keyword evidence="4 12" id="KW-0894">Sodium channel</keyword>
<comment type="subcellular location">
    <subcellularLocation>
        <location evidence="1">Membrane</location>
        <topology evidence="1">Multi-pass membrane protein</topology>
    </subcellularLocation>
</comment>
<dbReference type="PANTHER" id="PTHR11690:SF300">
    <property type="entry name" value="PICKPOCKET PROTEIN 19"/>
    <property type="match status" value="1"/>
</dbReference>
<dbReference type="Proteomes" id="UP001152798">
    <property type="component" value="Chromosome 7"/>
</dbReference>
<keyword evidence="11 12" id="KW-0407">Ion channel</keyword>
<keyword evidence="5 12" id="KW-0812">Transmembrane</keyword>
<evidence type="ECO:0008006" key="16">
    <source>
        <dbReference type="Google" id="ProtNLM"/>
    </source>
</evidence>
<keyword evidence="15" id="KW-1185">Reference proteome</keyword>
<dbReference type="GO" id="GO:0015280">
    <property type="term" value="F:ligand-gated sodium channel activity"/>
    <property type="evidence" value="ECO:0007669"/>
    <property type="project" value="TreeGrafter"/>
</dbReference>
<dbReference type="Gene3D" id="2.60.470.10">
    <property type="entry name" value="Acid-sensing ion channels like domains"/>
    <property type="match status" value="1"/>
</dbReference>